<evidence type="ECO:0000313" key="1">
    <source>
        <dbReference type="EMBL" id="DAD82728.1"/>
    </source>
</evidence>
<accession>A0A8S5MKI9</accession>
<reference evidence="1" key="1">
    <citation type="journal article" date="2021" name="Proc. Natl. Acad. Sci. U.S.A.">
        <title>A Catalog of Tens of Thousands of Viruses from Human Metagenomes Reveals Hidden Associations with Chronic Diseases.</title>
        <authorList>
            <person name="Tisza M.J."/>
            <person name="Buck C.B."/>
        </authorList>
    </citation>
    <scope>NUCLEOTIDE SEQUENCE</scope>
    <source>
        <strain evidence="1">Ctrpg19</strain>
    </source>
</reference>
<protein>
    <submittedName>
        <fullName evidence="1">Uncharacterized protein</fullName>
    </submittedName>
</protein>
<sequence>MLTKNKTNKVNKKMRDQIKISTQVDRNGNVYELAIDTDSREYRIGYFIFYASENDIDMKKREIDKLAKRLDFIGFKKVTL</sequence>
<dbReference type="EMBL" id="BK014923">
    <property type="protein sequence ID" value="DAD82728.1"/>
    <property type="molecule type" value="Genomic_DNA"/>
</dbReference>
<proteinExistence type="predicted"/>
<name>A0A8S5MKI9_9CAUD</name>
<organism evidence="1">
    <name type="scientific">Siphoviridae sp. ctrpg19</name>
    <dbReference type="NCBI Taxonomy" id="2826481"/>
    <lineage>
        <taxon>Viruses</taxon>
        <taxon>Duplodnaviria</taxon>
        <taxon>Heunggongvirae</taxon>
        <taxon>Uroviricota</taxon>
        <taxon>Caudoviricetes</taxon>
    </lineage>
</organism>